<dbReference type="OrthoDB" id="9804789at2"/>
<gene>
    <name evidence="9" type="ordered locus">DvMF_1500</name>
</gene>
<evidence type="ECO:0000256" key="4">
    <source>
        <dbReference type="ARBA" id="ARBA00022603"/>
    </source>
</evidence>
<dbReference type="eggNOG" id="COG2243">
    <property type="taxonomic scope" value="Bacteria"/>
</dbReference>
<dbReference type="GO" id="GO:0030788">
    <property type="term" value="F:precorrin-2 C20-methyltransferase activity"/>
    <property type="evidence" value="ECO:0007669"/>
    <property type="project" value="InterPro"/>
</dbReference>
<comment type="similarity">
    <text evidence="2 7">Belongs to the precorrin methyltransferase family.</text>
</comment>
<comment type="pathway">
    <text evidence="1">Cofactor biosynthesis; adenosylcobalamin biosynthesis.</text>
</comment>
<reference evidence="9" key="1">
    <citation type="submission" date="2008-10" db="EMBL/GenBank/DDBJ databases">
        <title>Complete sequence of Desulfovibrio vulgaris str. 'Miyazaki F'.</title>
        <authorList>
            <person name="Lucas S."/>
            <person name="Copeland A."/>
            <person name="Lapidus A."/>
            <person name="Glavina del Rio T."/>
            <person name="Dalin E."/>
            <person name="Tice H."/>
            <person name="Bruce D."/>
            <person name="Goodwin L."/>
            <person name="Pitluck S."/>
            <person name="Sims D."/>
            <person name="Brettin T."/>
            <person name="Detter J.C."/>
            <person name="Han C."/>
            <person name="Larimer F."/>
            <person name="Land M."/>
            <person name="Hauser L."/>
            <person name="Kyrpides N."/>
            <person name="Mikhailova N."/>
            <person name="Hazen T.C."/>
            <person name="Richardson P."/>
        </authorList>
    </citation>
    <scope>NUCLEOTIDE SEQUENCE</scope>
    <source>
        <strain evidence="9">Miyazaki F</strain>
    </source>
</reference>
<dbReference type="KEGG" id="dvm:DvMF_1500"/>
<dbReference type="PANTHER" id="PTHR43467">
    <property type="entry name" value="COBALT-PRECORRIN-2 C(20)-METHYLTRANSFERASE"/>
    <property type="match status" value="1"/>
</dbReference>
<dbReference type="Pfam" id="PF00590">
    <property type="entry name" value="TP_methylase"/>
    <property type="match status" value="1"/>
</dbReference>
<dbReference type="InterPro" id="IPR006364">
    <property type="entry name" value="CobI/CbiL/CobIJ_dom"/>
</dbReference>
<evidence type="ECO:0000256" key="3">
    <source>
        <dbReference type="ARBA" id="ARBA00022573"/>
    </source>
</evidence>
<dbReference type="InterPro" id="IPR000878">
    <property type="entry name" value="4pyrrol_Mease"/>
</dbReference>
<keyword evidence="5 9" id="KW-0808">Transferase</keyword>
<name>B8DLS2_NITV9</name>
<evidence type="ECO:0000313" key="9">
    <source>
        <dbReference type="EMBL" id="ACL08448.1"/>
    </source>
</evidence>
<evidence type="ECO:0000256" key="7">
    <source>
        <dbReference type="PIRNR" id="PIRNR036427"/>
    </source>
</evidence>
<dbReference type="STRING" id="883.DvMF_1500"/>
<feature type="domain" description="Tetrapyrrole methylase" evidence="8">
    <location>
        <begin position="14"/>
        <end position="228"/>
    </location>
</feature>
<dbReference type="EMBL" id="CP001197">
    <property type="protein sequence ID" value="ACL08448.1"/>
    <property type="molecule type" value="Genomic_DNA"/>
</dbReference>
<evidence type="ECO:0000256" key="5">
    <source>
        <dbReference type="ARBA" id="ARBA00022679"/>
    </source>
</evidence>
<dbReference type="GO" id="GO:0009236">
    <property type="term" value="P:cobalamin biosynthetic process"/>
    <property type="evidence" value="ECO:0007669"/>
    <property type="project" value="UniProtKB-UniRule"/>
</dbReference>
<protein>
    <submittedName>
        <fullName evidence="9">Precorrin-2 C20-methyltransferase</fullName>
    </submittedName>
</protein>
<keyword evidence="3" id="KW-0169">Cobalamin biosynthesis</keyword>
<evidence type="ECO:0000256" key="2">
    <source>
        <dbReference type="ARBA" id="ARBA00005879"/>
    </source>
</evidence>
<evidence type="ECO:0000256" key="1">
    <source>
        <dbReference type="ARBA" id="ARBA00004953"/>
    </source>
</evidence>
<dbReference type="AlphaFoldDB" id="B8DLS2"/>
<proteinExistence type="inferred from homology"/>
<dbReference type="HOGENOM" id="CLU_076014_2_1_7"/>
<dbReference type="InterPro" id="IPR014777">
    <property type="entry name" value="4pyrrole_Mease_sub1"/>
</dbReference>
<dbReference type="UniPathway" id="UPA00148"/>
<dbReference type="PIRSF" id="PIRSF036427">
    <property type="entry name" value="Precrrn-2_mtase"/>
    <property type="match status" value="1"/>
</dbReference>
<dbReference type="Gene3D" id="3.30.950.10">
    <property type="entry name" value="Methyltransferase, Cobalt-precorrin-4 Transmethylase, Domain 2"/>
    <property type="match status" value="1"/>
</dbReference>
<dbReference type="InterPro" id="IPR035996">
    <property type="entry name" value="4pyrrol_Methylase_sf"/>
</dbReference>
<dbReference type="PANTHER" id="PTHR43467:SF2">
    <property type="entry name" value="COBALT-PRECORRIN-2 C(20)-METHYLTRANSFERASE"/>
    <property type="match status" value="1"/>
</dbReference>
<dbReference type="Gene3D" id="3.40.1010.10">
    <property type="entry name" value="Cobalt-precorrin-4 Transmethylase, Domain 1"/>
    <property type="match status" value="1"/>
</dbReference>
<keyword evidence="6" id="KW-0949">S-adenosyl-L-methionine</keyword>
<organism evidence="9">
    <name type="scientific">Nitratidesulfovibrio vulgaris (strain DSM 19637 / Miyazaki F)</name>
    <name type="common">Desulfovibrio vulgaris</name>
    <dbReference type="NCBI Taxonomy" id="883"/>
    <lineage>
        <taxon>Bacteria</taxon>
        <taxon>Pseudomonadati</taxon>
        <taxon>Thermodesulfobacteriota</taxon>
        <taxon>Desulfovibrionia</taxon>
        <taxon>Desulfovibrionales</taxon>
        <taxon>Desulfovibrionaceae</taxon>
        <taxon>Nitratidesulfovibrio</taxon>
    </lineage>
</organism>
<dbReference type="NCBIfam" id="TIGR01467">
    <property type="entry name" value="cobI_cbiL"/>
    <property type="match status" value="1"/>
</dbReference>
<dbReference type="InterPro" id="IPR014776">
    <property type="entry name" value="4pyrrole_Mease_sub2"/>
</dbReference>
<keyword evidence="4 9" id="KW-0489">Methyltransferase</keyword>
<evidence type="ECO:0000259" key="8">
    <source>
        <dbReference type="Pfam" id="PF00590"/>
    </source>
</evidence>
<accession>B8DLS2</accession>
<dbReference type="SUPFAM" id="SSF53790">
    <property type="entry name" value="Tetrapyrrole methylase"/>
    <property type="match status" value="1"/>
</dbReference>
<dbReference type="CDD" id="cd11645">
    <property type="entry name" value="Precorrin_2_C20_MT"/>
    <property type="match status" value="1"/>
</dbReference>
<dbReference type="GO" id="GO:0032259">
    <property type="term" value="P:methylation"/>
    <property type="evidence" value="ECO:0007669"/>
    <property type="project" value="UniProtKB-KW"/>
</dbReference>
<dbReference type="InterPro" id="IPR012382">
    <property type="entry name" value="CobI/CbiL"/>
</dbReference>
<sequence>MPAFNDTPRPSCGTLFGIGVGPGEPDLLTLRAVNALSRVHVVFAASSTRNDYSVALDIARPHLPADVRIETLGFPMTRDKAALAAAWESNARAVANTLRKGRDAAFLTLGDPLIYSTFGYLLRTLRRVAPDLPDDAVQVVPGVTSYQAAAARTRTILCEADETLLLVPGVNGTDKLAADVAGADNAVILKAYRKFPEIRQVLADQGSAEQAVFVSRLGLPGEIIAPTLADAPDTPHYLTLLLVPKARTGDDAGDDTGEA</sequence>
<evidence type="ECO:0000256" key="6">
    <source>
        <dbReference type="ARBA" id="ARBA00022691"/>
    </source>
</evidence>